<proteinExistence type="predicted"/>
<evidence type="ECO:0000256" key="8">
    <source>
        <dbReference type="ARBA" id="ARBA00023027"/>
    </source>
</evidence>
<dbReference type="AlphaFoldDB" id="A4CLF0"/>
<dbReference type="GO" id="GO:0000166">
    <property type="term" value="F:nucleotide binding"/>
    <property type="evidence" value="ECO:0007669"/>
    <property type="project" value="UniProtKB-KW"/>
</dbReference>
<dbReference type="Gene3D" id="1.20.1090.10">
    <property type="entry name" value="Dehydroquinate synthase-like - alpha domain"/>
    <property type="match status" value="1"/>
</dbReference>
<evidence type="ECO:0000313" key="14">
    <source>
        <dbReference type="EMBL" id="EAR15699.1"/>
    </source>
</evidence>
<evidence type="ECO:0000256" key="6">
    <source>
        <dbReference type="ARBA" id="ARBA00022741"/>
    </source>
</evidence>
<evidence type="ECO:0000256" key="7">
    <source>
        <dbReference type="ARBA" id="ARBA00022833"/>
    </source>
</evidence>
<name>A4CLF0_ROBBH</name>
<dbReference type="Gene3D" id="3.40.50.1970">
    <property type="match status" value="1"/>
</dbReference>
<evidence type="ECO:0000256" key="11">
    <source>
        <dbReference type="NCBIfam" id="TIGR01357"/>
    </source>
</evidence>
<dbReference type="InterPro" id="IPR050071">
    <property type="entry name" value="Dehydroquinate_synthase"/>
</dbReference>
<dbReference type="PANTHER" id="PTHR43622">
    <property type="entry name" value="3-DEHYDROQUINATE SYNTHASE"/>
    <property type="match status" value="1"/>
</dbReference>
<dbReference type="EC" id="4.2.3.4" evidence="11"/>
<dbReference type="Pfam" id="PF01761">
    <property type="entry name" value="DHQ_synthase"/>
    <property type="match status" value="1"/>
</dbReference>
<evidence type="ECO:0000256" key="4">
    <source>
        <dbReference type="ARBA" id="ARBA00003485"/>
    </source>
</evidence>
<dbReference type="EMBL" id="CP001712">
    <property type="protein sequence ID" value="EAR15699.1"/>
    <property type="molecule type" value="Genomic_DNA"/>
</dbReference>
<gene>
    <name evidence="14" type="ordered locus">RB2501_15264</name>
</gene>
<dbReference type="GO" id="GO:0046872">
    <property type="term" value="F:metal ion binding"/>
    <property type="evidence" value="ECO:0007669"/>
    <property type="project" value="UniProtKB-KW"/>
</dbReference>
<dbReference type="InterPro" id="IPR016037">
    <property type="entry name" value="DHQ_synth_AroB"/>
</dbReference>
<dbReference type="InterPro" id="IPR030963">
    <property type="entry name" value="DHQ_synth_fam"/>
</dbReference>
<feature type="domain" description="3-dehydroquinate synthase C-terminal" evidence="13">
    <location>
        <begin position="176"/>
        <end position="317"/>
    </location>
</feature>
<evidence type="ECO:0000313" key="15">
    <source>
        <dbReference type="Proteomes" id="UP000009049"/>
    </source>
</evidence>
<dbReference type="GO" id="GO:0003856">
    <property type="term" value="F:3-dehydroquinate synthase activity"/>
    <property type="evidence" value="ECO:0007669"/>
    <property type="project" value="UniProtKB-UniRule"/>
</dbReference>
<comment type="cofactor">
    <cofactor evidence="2">
        <name>Co(2+)</name>
        <dbReference type="ChEBI" id="CHEBI:48828"/>
    </cofactor>
</comment>
<keyword evidence="7" id="KW-0862">Zinc</keyword>
<dbReference type="FunFam" id="3.40.50.1970:FF:000007">
    <property type="entry name" value="Pentafunctional AROM polypeptide"/>
    <property type="match status" value="1"/>
</dbReference>
<evidence type="ECO:0000256" key="5">
    <source>
        <dbReference type="ARBA" id="ARBA00022723"/>
    </source>
</evidence>
<keyword evidence="9" id="KW-0456">Lyase</keyword>
<dbReference type="STRING" id="313596.RB2501_15264"/>
<dbReference type="InterPro" id="IPR030960">
    <property type="entry name" value="DHQS/DOIS_N"/>
</dbReference>
<evidence type="ECO:0000256" key="9">
    <source>
        <dbReference type="ARBA" id="ARBA00023239"/>
    </source>
</evidence>
<dbReference type="NCBIfam" id="TIGR01357">
    <property type="entry name" value="aroB"/>
    <property type="match status" value="1"/>
</dbReference>
<evidence type="ECO:0000256" key="10">
    <source>
        <dbReference type="ARBA" id="ARBA00023285"/>
    </source>
</evidence>
<dbReference type="CDD" id="cd08195">
    <property type="entry name" value="DHQS"/>
    <property type="match status" value="1"/>
</dbReference>
<evidence type="ECO:0000256" key="1">
    <source>
        <dbReference type="ARBA" id="ARBA00001911"/>
    </source>
</evidence>
<dbReference type="KEGG" id="rbi:RB2501_15264"/>
<organism evidence="14 15">
    <name type="scientific">Robiginitalea biformata (strain ATCC BAA-864 / DSM 15991 / KCTC 12146 / HTCC2501)</name>
    <dbReference type="NCBI Taxonomy" id="313596"/>
    <lineage>
        <taxon>Bacteria</taxon>
        <taxon>Pseudomonadati</taxon>
        <taxon>Bacteroidota</taxon>
        <taxon>Flavobacteriia</taxon>
        <taxon>Flavobacteriales</taxon>
        <taxon>Flavobacteriaceae</taxon>
        <taxon>Robiginitalea</taxon>
    </lineage>
</organism>
<dbReference type="Proteomes" id="UP000009049">
    <property type="component" value="Chromosome"/>
</dbReference>
<comment type="cofactor">
    <cofactor evidence="1">
        <name>NAD(+)</name>
        <dbReference type="ChEBI" id="CHEBI:57540"/>
    </cofactor>
</comment>
<dbReference type="GO" id="GO:0009423">
    <property type="term" value="P:chorismate biosynthetic process"/>
    <property type="evidence" value="ECO:0007669"/>
    <property type="project" value="UniProtKB-UniRule"/>
</dbReference>
<dbReference type="GO" id="GO:0009073">
    <property type="term" value="P:aromatic amino acid family biosynthetic process"/>
    <property type="evidence" value="ECO:0007669"/>
    <property type="project" value="InterPro"/>
</dbReference>
<comment type="cofactor">
    <cofactor evidence="3">
        <name>Zn(2+)</name>
        <dbReference type="ChEBI" id="CHEBI:29105"/>
    </cofactor>
</comment>
<feature type="domain" description="3-dehydroquinate synthase N-terminal" evidence="12">
    <location>
        <begin position="63"/>
        <end position="174"/>
    </location>
</feature>
<keyword evidence="5" id="KW-0479">Metal-binding</keyword>
<dbReference type="InterPro" id="IPR056179">
    <property type="entry name" value="DHQS_C"/>
</dbReference>
<protein>
    <recommendedName>
        <fullName evidence="11">3-dehydroquinate synthase</fullName>
        <ecNumber evidence="11">4.2.3.4</ecNumber>
    </recommendedName>
</protein>
<comment type="function">
    <text evidence="4">Catalyzes the conversion of 3-deoxy-D-arabino-heptulosonate 7-phosphate (DAHP) to dehydroquinate (DHQ).</text>
</comment>
<keyword evidence="6" id="KW-0547">Nucleotide-binding</keyword>
<dbReference type="PIRSF" id="PIRSF001455">
    <property type="entry name" value="DHQ_synth"/>
    <property type="match status" value="1"/>
</dbReference>
<keyword evidence="15" id="KW-1185">Reference proteome</keyword>
<evidence type="ECO:0000259" key="13">
    <source>
        <dbReference type="Pfam" id="PF24621"/>
    </source>
</evidence>
<evidence type="ECO:0000259" key="12">
    <source>
        <dbReference type="Pfam" id="PF01761"/>
    </source>
</evidence>
<evidence type="ECO:0000256" key="3">
    <source>
        <dbReference type="ARBA" id="ARBA00001947"/>
    </source>
</evidence>
<sequence>MNAIQTDSHAVFFEDAAIEALRDHISKTSYSRIFVLTDNNTAQHCLPELIRWIPEAASWTCLEIKAGEAHKHIGSCMEVWEGLSASGADRHSLLVNLGGGVVTDLGGFVASTYQRGIRFINIPTSLLAMVDASVGGKTGVDLGPLKNQVGVINQPEMVLICKVFLKTLDPRELRSGFAEMLKHGLIRDADYWRQLAALETPADAVAHIRHSVALKNEVVQQDPTEKNLRKILNFGHTLGHAIESHFLGHPDLETLLHGEAIVIGMILEAFLATRLCDLPEHQANEIRDVLLSHYPRVDIPREHRPEIVRLLIHDKKNTHGKVLFTLLEQIGKATYNQEVPADLLEASFDYYAE</sequence>
<accession>A4CLF0</accession>
<reference evidence="14 15" key="1">
    <citation type="journal article" date="2009" name="J. Bacteriol.">
        <title>Complete genome sequence of Robiginitalea biformata HTCC2501.</title>
        <authorList>
            <person name="Oh H.M."/>
            <person name="Giovannoni S.J."/>
            <person name="Lee K."/>
            <person name="Ferriera S."/>
            <person name="Johnson J."/>
            <person name="Cho J.C."/>
        </authorList>
    </citation>
    <scope>NUCLEOTIDE SEQUENCE [LARGE SCALE GENOMIC DNA]</scope>
    <source>
        <strain evidence="15">ATCC BAA-864 / HTCC2501 / KCTC 12146</strain>
    </source>
</reference>
<dbReference type="OrthoDB" id="9806583at2"/>
<dbReference type="HOGENOM" id="CLU_001201_0_1_10"/>
<keyword evidence="8" id="KW-0520">NAD</keyword>
<dbReference type="SUPFAM" id="SSF56796">
    <property type="entry name" value="Dehydroquinate synthase-like"/>
    <property type="match status" value="1"/>
</dbReference>
<dbReference type="eggNOG" id="COG0337">
    <property type="taxonomic scope" value="Bacteria"/>
</dbReference>
<dbReference type="Pfam" id="PF24621">
    <property type="entry name" value="DHQS_C"/>
    <property type="match status" value="1"/>
</dbReference>
<evidence type="ECO:0000256" key="2">
    <source>
        <dbReference type="ARBA" id="ARBA00001941"/>
    </source>
</evidence>
<dbReference type="GO" id="GO:0005737">
    <property type="term" value="C:cytoplasm"/>
    <property type="evidence" value="ECO:0007669"/>
    <property type="project" value="InterPro"/>
</dbReference>
<dbReference type="PANTHER" id="PTHR43622:SF1">
    <property type="entry name" value="3-DEHYDROQUINATE SYNTHASE"/>
    <property type="match status" value="1"/>
</dbReference>
<keyword evidence="10" id="KW-0170">Cobalt</keyword>